<dbReference type="Gene3D" id="3.30.360.10">
    <property type="entry name" value="Dihydrodipicolinate Reductase, domain 2"/>
    <property type="match status" value="1"/>
</dbReference>
<keyword evidence="3" id="KW-0560">Oxidoreductase</keyword>
<feature type="domain" description="Gfo/Idh/MocA-like oxidoreductase N-terminal" evidence="1">
    <location>
        <begin position="28"/>
        <end position="141"/>
    </location>
</feature>
<dbReference type="Pfam" id="PF01408">
    <property type="entry name" value="GFO_IDH_MocA"/>
    <property type="match status" value="1"/>
</dbReference>
<dbReference type="Pfam" id="PF22725">
    <property type="entry name" value="GFO_IDH_MocA_C3"/>
    <property type="match status" value="1"/>
</dbReference>
<dbReference type="EC" id="1.1.99.28" evidence="3"/>
<dbReference type="GeneID" id="32309310"/>
<dbReference type="EMBL" id="CP016907">
    <property type="protein sequence ID" value="AOC96529.1"/>
    <property type="molecule type" value="Genomic_DNA"/>
</dbReference>
<dbReference type="PANTHER" id="PTHR43377:SF1">
    <property type="entry name" value="BILIVERDIN REDUCTASE A"/>
    <property type="match status" value="1"/>
</dbReference>
<name>A0AAC9D2P1_9FLAO</name>
<gene>
    <name evidence="3" type="primary">gfo_3</name>
    <name evidence="3" type="ORF">BB050_03440</name>
</gene>
<protein>
    <submittedName>
        <fullName evidence="3">Glucose--fructose oxidoreductase</fullName>
        <ecNumber evidence="3">1.1.99.28</ecNumber>
    </submittedName>
</protein>
<dbReference type="GO" id="GO:0000166">
    <property type="term" value="F:nucleotide binding"/>
    <property type="evidence" value="ECO:0007669"/>
    <property type="project" value="InterPro"/>
</dbReference>
<evidence type="ECO:0000313" key="4">
    <source>
        <dbReference type="Proteomes" id="UP000093276"/>
    </source>
</evidence>
<dbReference type="Proteomes" id="UP000093276">
    <property type="component" value="Chromosome"/>
</dbReference>
<dbReference type="KEGG" id="fjg:BB050_03440"/>
<dbReference type="InterPro" id="IPR055170">
    <property type="entry name" value="GFO_IDH_MocA-like_dom"/>
</dbReference>
<dbReference type="InterPro" id="IPR036291">
    <property type="entry name" value="NAD(P)-bd_dom_sf"/>
</dbReference>
<accession>A0AAC9D2P1</accession>
<evidence type="ECO:0000259" key="1">
    <source>
        <dbReference type="Pfam" id="PF01408"/>
    </source>
</evidence>
<sequence length="400" mass="44893">MQKEWNIIFRTNEMPTWDLNLKDMKTYKVGIIGYGGFGQFLHHWWDRLEQIEIVAIADTTAGLKTEGNCKLYGSWKELLADPQIDIVSIVTPPALHAEMACAAMQAGKHVLLEKPVAINLLQAERILKVQAETEKIITVDHMIRYNPIIHSLMALSEIGALGKLRHAAVHNYAQDQALPEEHWFWDEKVSGGIMVEHGVHFFDIVSALSRQKPVEVYGTSDQRNQRQRDRMSAIVKYDDGLLGEYHHAFSGPGFFEQTTLHLAYDLARIEIEGWMPMKGTLKALTNSSTRKAFTSLPDWKEISAEAIGCGSDDSRPEGWGAAEALSEEKDSVKAGGIFYKVDHILSGSFEIQRTKAEVYGRCVQELLLDVIAKIENKEHELAVTLQDGVQALRTALLASR</sequence>
<organism evidence="3 4">
    <name type="scientific">Flavobacterium anhuiense</name>
    <dbReference type="NCBI Taxonomy" id="459526"/>
    <lineage>
        <taxon>Bacteria</taxon>
        <taxon>Pseudomonadati</taxon>
        <taxon>Bacteroidota</taxon>
        <taxon>Flavobacteriia</taxon>
        <taxon>Flavobacteriales</taxon>
        <taxon>Flavobacteriaceae</taxon>
        <taxon>Flavobacterium</taxon>
    </lineage>
</organism>
<feature type="domain" description="GFO/IDH/MocA-like oxidoreductase" evidence="2">
    <location>
        <begin position="155"/>
        <end position="252"/>
    </location>
</feature>
<dbReference type="SUPFAM" id="SSF55347">
    <property type="entry name" value="Glyceraldehyde-3-phosphate dehydrogenase-like, C-terminal domain"/>
    <property type="match status" value="1"/>
</dbReference>
<dbReference type="GO" id="GO:0047061">
    <property type="term" value="F:glucose-fructose oxidoreductase activity"/>
    <property type="evidence" value="ECO:0007669"/>
    <property type="project" value="UniProtKB-EC"/>
</dbReference>
<proteinExistence type="predicted"/>
<evidence type="ECO:0000259" key="2">
    <source>
        <dbReference type="Pfam" id="PF22725"/>
    </source>
</evidence>
<dbReference type="PANTHER" id="PTHR43377">
    <property type="entry name" value="BILIVERDIN REDUCTASE A"/>
    <property type="match status" value="1"/>
</dbReference>
<dbReference type="Gene3D" id="3.40.50.720">
    <property type="entry name" value="NAD(P)-binding Rossmann-like Domain"/>
    <property type="match status" value="1"/>
</dbReference>
<reference evidence="3 4" key="1">
    <citation type="submission" date="2016-08" db="EMBL/GenBank/DDBJ databases">
        <title>Complete genome sequence of Flavobacterium johnsoniae strain GSE09, a volatile-producing biocontrol agent isolated from cucumber (Cucumis sativus).</title>
        <authorList>
            <person name="Jeong J.-J."/>
            <person name="Oh J.Y."/>
            <person name="Jim Y.J."/>
            <person name="Sang M.K."/>
            <person name="Kim K.D."/>
        </authorList>
    </citation>
    <scope>NUCLEOTIDE SEQUENCE [LARGE SCALE GENOMIC DNA]</scope>
    <source>
        <strain evidence="3 4">GSE09</strain>
    </source>
</reference>
<dbReference type="RefSeq" id="WP_066034410.1">
    <property type="nucleotide sequence ID" value="NZ_CP016907.1"/>
</dbReference>
<dbReference type="SUPFAM" id="SSF51735">
    <property type="entry name" value="NAD(P)-binding Rossmann-fold domains"/>
    <property type="match status" value="1"/>
</dbReference>
<dbReference type="InterPro" id="IPR051450">
    <property type="entry name" value="Gfo/Idh/MocA_Oxidoreductases"/>
</dbReference>
<evidence type="ECO:0000313" key="3">
    <source>
        <dbReference type="EMBL" id="AOC96529.1"/>
    </source>
</evidence>
<dbReference type="AlphaFoldDB" id="A0AAC9D2P1"/>
<dbReference type="InterPro" id="IPR000683">
    <property type="entry name" value="Gfo/Idh/MocA-like_OxRdtase_N"/>
</dbReference>